<dbReference type="FunFam" id="1.10.10.10:FF:000357">
    <property type="entry name" value="Caffeic acid 3-O-methyltransferase"/>
    <property type="match status" value="1"/>
</dbReference>
<feature type="domain" description="O-methyltransferase C-terminal" evidence="4">
    <location>
        <begin position="122"/>
        <end position="318"/>
    </location>
</feature>
<name>A0A8T2XPS7_POPDE</name>
<evidence type="ECO:0000256" key="3">
    <source>
        <dbReference type="ARBA" id="ARBA00022691"/>
    </source>
</evidence>
<dbReference type="InterPro" id="IPR029063">
    <property type="entry name" value="SAM-dependent_MTases_sf"/>
</dbReference>
<sequence length="464" mass="51779">MSDFAGNASVLPLVLKAAIELGVFEIIEKAGPDALLSASDIVAQFPTQNNPEAHILLDRNLCLLASHSILTCSVSTKNIQDGHSQRLYGLAPVAKYFTKNQDGGSLSPFLAMIHDKVMMDMWYHLKDAVLEGGIPFEKAHGINSAEYLKKDASFCELFSSSMKSFNVTFMETILDIYDGFEGVKCLVDVGGGNGSILNMIITKYPAIKGINYDLASVVESSPSYPGIEHVAGDGFVTIPKGGDAIFMKWITHNWDDEHLLKLLKNCYEALSDNGKVIVVDMVVPETPETNVKAKSMLQNYLFITSMSPQGKERTEKNLKPWERKLDFLIFELLVLFKLMINSHRTQISSECSSWILLRKLDLAAQQVLVQKRRPKPLQVFSVDDSIPDQQVPWPKQFFEITKYTNKILPTQNNCLPTLRTTYARFVIDRVKTLVDVGGDNVSVLNMIISNYPTVKGINYDLAQL</sequence>
<evidence type="ECO:0000259" key="4">
    <source>
        <dbReference type="Pfam" id="PF00891"/>
    </source>
</evidence>
<dbReference type="Pfam" id="PF00891">
    <property type="entry name" value="Methyltransf_2"/>
    <property type="match status" value="2"/>
</dbReference>
<protein>
    <recommendedName>
        <fullName evidence="8">Caffeate O-methyltransferase</fullName>
    </recommendedName>
</protein>
<reference evidence="6" key="1">
    <citation type="journal article" date="2021" name="J. Hered.">
        <title>Genome Assembly of Salicaceae Populus deltoides (Eastern Cottonwood) I-69 Based on Nanopore Sequencing and Hi-C Technologies.</title>
        <authorList>
            <person name="Bai S."/>
            <person name="Wu H."/>
            <person name="Zhang J."/>
            <person name="Pan Z."/>
            <person name="Zhao W."/>
            <person name="Li Z."/>
            <person name="Tong C."/>
        </authorList>
    </citation>
    <scope>NUCLEOTIDE SEQUENCE</scope>
    <source>
        <tissue evidence="6">Leaf</tissue>
    </source>
</reference>
<dbReference type="PANTHER" id="PTHR11746">
    <property type="entry name" value="O-METHYLTRANSFERASE"/>
    <property type="match status" value="1"/>
</dbReference>
<dbReference type="EMBL" id="JACEGQ020000011">
    <property type="protein sequence ID" value="KAH8494724.1"/>
    <property type="molecule type" value="Genomic_DNA"/>
</dbReference>
<dbReference type="Gene3D" id="1.10.10.10">
    <property type="entry name" value="Winged helix-like DNA-binding domain superfamily/Winged helix DNA-binding domain"/>
    <property type="match status" value="1"/>
</dbReference>
<dbReference type="InterPro" id="IPR036388">
    <property type="entry name" value="WH-like_DNA-bd_sf"/>
</dbReference>
<evidence type="ECO:0000256" key="1">
    <source>
        <dbReference type="ARBA" id="ARBA00022603"/>
    </source>
</evidence>
<organism evidence="6 7">
    <name type="scientific">Populus deltoides</name>
    <name type="common">Eastern poplar</name>
    <name type="synonym">Eastern cottonwood</name>
    <dbReference type="NCBI Taxonomy" id="3696"/>
    <lineage>
        <taxon>Eukaryota</taxon>
        <taxon>Viridiplantae</taxon>
        <taxon>Streptophyta</taxon>
        <taxon>Embryophyta</taxon>
        <taxon>Tracheophyta</taxon>
        <taxon>Spermatophyta</taxon>
        <taxon>Magnoliopsida</taxon>
        <taxon>eudicotyledons</taxon>
        <taxon>Gunneridae</taxon>
        <taxon>Pentapetalae</taxon>
        <taxon>rosids</taxon>
        <taxon>fabids</taxon>
        <taxon>Malpighiales</taxon>
        <taxon>Salicaceae</taxon>
        <taxon>Saliceae</taxon>
        <taxon>Populus</taxon>
    </lineage>
</organism>
<dbReference type="InterPro" id="IPR016461">
    <property type="entry name" value="COMT-like"/>
</dbReference>
<dbReference type="AlphaFoldDB" id="A0A8T2XPS7"/>
<evidence type="ECO:0008006" key="8">
    <source>
        <dbReference type="Google" id="ProtNLM"/>
    </source>
</evidence>
<evidence type="ECO:0000256" key="2">
    <source>
        <dbReference type="ARBA" id="ARBA00022679"/>
    </source>
</evidence>
<dbReference type="GO" id="GO:0032259">
    <property type="term" value="P:methylation"/>
    <property type="evidence" value="ECO:0007669"/>
    <property type="project" value="UniProtKB-KW"/>
</dbReference>
<evidence type="ECO:0000313" key="7">
    <source>
        <dbReference type="Proteomes" id="UP000807159"/>
    </source>
</evidence>
<dbReference type="InterPro" id="IPR012967">
    <property type="entry name" value="COMT_dimerisation"/>
</dbReference>
<evidence type="ECO:0000259" key="5">
    <source>
        <dbReference type="Pfam" id="PF08100"/>
    </source>
</evidence>
<dbReference type="InterPro" id="IPR001077">
    <property type="entry name" value="COMT_C"/>
</dbReference>
<keyword evidence="2" id="KW-0808">Transferase</keyword>
<dbReference type="GO" id="GO:0046983">
    <property type="term" value="F:protein dimerization activity"/>
    <property type="evidence" value="ECO:0007669"/>
    <property type="project" value="InterPro"/>
</dbReference>
<dbReference type="Pfam" id="PF08100">
    <property type="entry name" value="Dimerisation"/>
    <property type="match status" value="1"/>
</dbReference>
<comment type="caution">
    <text evidence="6">The sequence shown here is derived from an EMBL/GenBank/DDBJ whole genome shotgun (WGS) entry which is preliminary data.</text>
</comment>
<dbReference type="Gene3D" id="3.40.50.150">
    <property type="entry name" value="Vaccinia Virus protein VP39"/>
    <property type="match status" value="2"/>
</dbReference>
<feature type="domain" description="O-methyltransferase C-terminal" evidence="4">
    <location>
        <begin position="424"/>
        <end position="463"/>
    </location>
</feature>
<proteinExistence type="predicted"/>
<gene>
    <name evidence="6" type="ORF">H0E87_021213</name>
</gene>
<keyword evidence="7" id="KW-1185">Reference proteome</keyword>
<dbReference type="PROSITE" id="PS51683">
    <property type="entry name" value="SAM_OMT_II"/>
    <property type="match status" value="1"/>
</dbReference>
<dbReference type="Proteomes" id="UP000807159">
    <property type="component" value="Chromosome 11"/>
</dbReference>
<evidence type="ECO:0000313" key="6">
    <source>
        <dbReference type="EMBL" id="KAH8494724.1"/>
    </source>
</evidence>
<dbReference type="GO" id="GO:0008171">
    <property type="term" value="F:O-methyltransferase activity"/>
    <property type="evidence" value="ECO:0007669"/>
    <property type="project" value="InterPro"/>
</dbReference>
<accession>A0A8T2XPS7</accession>
<keyword evidence="1" id="KW-0489">Methyltransferase</keyword>
<dbReference type="SUPFAM" id="SSF46785">
    <property type="entry name" value="Winged helix' DNA-binding domain"/>
    <property type="match status" value="1"/>
</dbReference>
<dbReference type="SUPFAM" id="SSF53335">
    <property type="entry name" value="S-adenosyl-L-methionine-dependent methyltransferases"/>
    <property type="match status" value="1"/>
</dbReference>
<dbReference type="InterPro" id="IPR036390">
    <property type="entry name" value="WH_DNA-bd_sf"/>
</dbReference>
<keyword evidence="3" id="KW-0949">S-adenosyl-L-methionine</keyword>
<feature type="domain" description="O-methyltransferase dimerisation" evidence="5">
    <location>
        <begin position="8"/>
        <end position="99"/>
    </location>
</feature>